<evidence type="ECO:0000313" key="11">
    <source>
        <dbReference type="Proteomes" id="UP001432027"/>
    </source>
</evidence>
<keyword evidence="5 7" id="KW-0503">Monooxygenase</keyword>
<comment type="caution">
    <text evidence="10">The sequence shown here is derived from an EMBL/GenBank/DDBJ whole genome shotgun (WGS) entry which is preliminary data.</text>
</comment>
<evidence type="ECO:0000256" key="2">
    <source>
        <dbReference type="ARBA" id="ARBA00010617"/>
    </source>
</evidence>
<gene>
    <name evidence="10" type="ORF">PENTCL1PPCAC_29129</name>
</gene>
<protein>
    <recommendedName>
        <fullName evidence="12">Cytochrome P450</fullName>
    </recommendedName>
</protein>
<evidence type="ECO:0000256" key="9">
    <source>
        <dbReference type="SAM" id="Phobius"/>
    </source>
</evidence>
<dbReference type="InterPro" id="IPR050196">
    <property type="entry name" value="Cytochrome_P450_Monoox"/>
</dbReference>
<dbReference type="Proteomes" id="UP001432027">
    <property type="component" value="Unassembled WGS sequence"/>
</dbReference>
<evidence type="ECO:0000313" key="10">
    <source>
        <dbReference type="EMBL" id="GMT06955.1"/>
    </source>
</evidence>
<evidence type="ECO:0000256" key="8">
    <source>
        <dbReference type="SAM" id="Coils"/>
    </source>
</evidence>
<feature type="transmembrane region" description="Helical" evidence="9">
    <location>
        <begin position="32"/>
        <end position="53"/>
    </location>
</feature>
<keyword evidence="6 7" id="KW-0479">Metal-binding</keyword>
<dbReference type="GO" id="GO:0020037">
    <property type="term" value="F:heme binding"/>
    <property type="evidence" value="ECO:0007669"/>
    <property type="project" value="InterPro"/>
</dbReference>
<feature type="coiled-coil region" evidence="8">
    <location>
        <begin position="267"/>
        <end position="294"/>
    </location>
</feature>
<evidence type="ECO:0000256" key="5">
    <source>
        <dbReference type="ARBA" id="ARBA00023033"/>
    </source>
</evidence>
<accession>A0AAV5UL77</accession>
<proteinExistence type="inferred from homology"/>
<dbReference type="GO" id="GO:0016705">
    <property type="term" value="F:oxidoreductase activity, acting on paired donors, with incorporation or reduction of molecular oxygen"/>
    <property type="evidence" value="ECO:0007669"/>
    <property type="project" value="InterPro"/>
</dbReference>
<keyword evidence="4 6" id="KW-0408">Iron</keyword>
<name>A0AAV5UL77_9BILA</name>
<sequence length="530" mass="60558">SSPLPLKKTKRFAHIKLIISLDSLVFCPEDQAFWMILILVSTAAVLYYFSWVFKMVAGWMYQYPRIKDLPGPKGLPLIGSVLEVAGDTTTPLRFFLAEANKARALGEQTMTVTILGRIVTLPLNGAMVKAIAESTEEMQKGKDYGFLSAWIGEDSIVIALGEMWKRSRKRLTPMFHYTMLEGYLDTFNKHAHNMVEVLRVESQKGVVDMRNILKRSSLDVIVDSTMGCNFSFLTNPGHPYIHAVDTFTNLAQRHNMEPQMWINWIWLLFYNRDYKNALNEMHKLTAQVLKARALAVETGEIDLGVKIKPVIDQFLALEQQGKMSMKDVHYDINGVIIGGHDTTSATLTWIFWSLACLPHFQRRCQEEIDQIFEGDQDRDCTPEDLKALDFTDRFIKESMRMFAPAPVVERELLKDFQMGEATLPRGSEIFINIFVIHHNEEVYPDSWRFDPDRFLPEEVAKRNPYDYLPFSAGVRNCLGQKFAMQEIKVIVATALRKFSFASDRDLLDQGFATEVVLKPTNGCLLTVTAR</sequence>
<dbReference type="Pfam" id="PF00067">
    <property type="entry name" value="p450"/>
    <property type="match status" value="1"/>
</dbReference>
<feature type="non-terminal residue" evidence="10">
    <location>
        <position position="1"/>
    </location>
</feature>
<dbReference type="SUPFAM" id="SSF48264">
    <property type="entry name" value="Cytochrome P450"/>
    <property type="match status" value="1"/>
</dbReference>
<comment type="cofactor">
    <cofactor evidence="1 6">
        <name>heme</name>
        <dbReference type="ChEBI" id="CHEBI:30413"/>
    </cofactor>
</comment>
<dbReference type="AlphaFoldDB" id="A0AAV5UL77"/>
<comment type="similarity">
    <text evidence="2 7">Belongs to the cytochrome P450 family.</text>
</comment>
<dbReference type="GO" id="GO:0005506">
    <property type="term" value="F:iron ion binding"/>
    <property type="evidence" value="ECO:0007669"/>
    <property type="project" value="InterPro"/>
</dbReference>
<dbReference type="InterPro" id="IPR036396">
    <property type="entry name" value="Cyt_P450_sf"/>
</dbReference>
<evidence type="ECO:0008006" key="12">
    <source>
        <dbReference type="Google" id="ProtNLM"/>
    </source>
</evidence>
<evidence type="ECO:0000256" key="7">
    <source>
        <dbReference type="RuleBase" id="RU000461"/>
    </source>
</evidence>
<organism evidence="10 11">
    <name type="scientific">Pristionchus entomophagus</name>
    <dbReference type="NCBI Taxonomy" id="358040"/>
    <lineage>
        <taxon>Eukaryota</taxon>
        <taxon>Metazoa</taxon>
        <taxon>Ecdysozoa</taxon>
        <taxon>Nematoda</taxon>
        <taxon>Chromadorea</taxon>
        <taxon>Rhabditida</taxon>
        <taxon>Rhabditina</taxon>
        <taxon>Diplogasteromorpha</taxon>
        <taxon>Diplogasteroidea</taxon>
        <taxon>Neodiplogasteridae</taxon>
        <taxon>Pristionchus</taxon>
    </lineage>
</organism>
<dbReference type="InterPro" id="IPR017972">
    <property type="entry name" value="Cyt_P450_CS"/>
</dbReference>
<feature type="binding site" description="axial binding residue" evidence="6">
    <location>
        <position position="477"/>
    </location>
    <ligand>
        <name>heme</name>
        <dbReference type="ChEBI" id="CHEBI:30413"/>
    </ligand>
    <ligandPart>
        <name>Fe</name>
        <dbReference type="ChEBI" id="CHEBI:18248"/>
    </ligandPart>
</feature>
<keyword evidence="7" id="KW-0560">Oxidoreductase</keyword>
<dbReference type="PANTHER" id="PTHR24291">
    <property type="entry name" value="CYTOCHROME P450 FAMILY 4"/>
    <property type="match status" value="1"/>
</dbReference>
<dbReference type="PROSITE" id="PS00086">
    <property type="entry name" value="CYTOCHROME_P450"/>
    <property type="match status" value="1"/>
</dbReference>
<dbReference type="Gene3D" id="1.10.630.10">
    <property type="entry name" value="Cytochrome P450"/>
    <property type="match status" value="1"/>
</dbReference>
<dbReference type="EMBL" id="BTSX01000006">
    <property type="protein sequence ID" value="GMT06955.1"/>
    <property type="molecule type" value="Genomic_DNA"/>
</dbReference>
<evidence type="ECO:0000256" key="6">
    <source>
        <dbReference type="PIRSR" id="PIRSR602401-1"/>
    </source>
</evidence>
<keyword evidence="9" id="KW-0472">Membrane</keyword>
<evidence type="ECO:0000256" key="1">
    <source>
        <dbReference type="ARBA" id="ARBA00001971"/>
    </source>
</evidence>
<keyword evidence="3 6" id="KW-0349">Heme</keyword>
<keyword evidence="11" id="KW-1185">Reference proteome</keyword>
<evidence type="ECO:0000256" key="4">
    <source>
        <dbReference type="ARBA" id="ARBA00023004"/>
    </source>
</evidence>
<evidence type="ECO:0000256" key="3">
    <source>
        <dbReference type="ARBA" id="ARBA00022617"/>
    </source>
</evidence>
<keyword evidence="9" id="KW-0812">Transmembrane</keyword>
<keyword evidence="9" id="KW-1133">Transmembrane helix</keyword>
<dbReference type="GO" id="GO:0004497">
    <property type="term" value="F:monooxygenase activity"/>
    <property type="evidence" value="ECO:0007669"/>
    <property type="project" value="UniProtKB-KW"/>
</dbReference>
<keyword evidence="8" id="KW-0175">Coiled coil</keyword>
<reference evidence="10" key="1">
    <citation type="submission" date="2023-10" db="EMBL/GenBank/DDBJ databases">
        <title>Genome assembly of Pristionchus species.</title>
        <authorList>
            <person name="Yoshida K."/>
            <person name="Sommer R.J."/>
        </authorList>
    </citation>
    <scope>NUCLEOTIDE SEQUENCE</scope>
    <source>
        <strain evidence="10">RS0144</strain>
    </source>
</reference>
<dbReference type="PRINTS" id="PR00463">
    <property type="entry name" value="EP450I"/>
</dbReference>
<dbReference type="InterPro" id="IPR002401">
    <property type="entry name" value="Cyt_P450_E_grp-I"/>
</dbReference>
<dbReference type="PANTHER" id="PTHR24291:SF194">
    <property type="entry name" value="CYTOCHROME P450 FAMILY"/>
    <property type="match status" value="1"/>
</dbReference>
<dbReference type="InterPro" id="IPR001128">
    <property type="entry name" value="Cyt_P450"/>
</dbReference>
<dbReference type="PRINTS" id="PR00385">
    <property type="entry name" value="P450"/>
</dbReference>